<keyword evidence="2" id="KW-1185">Reference proteome</keyword>
<dbReference type="EMBL" id="JARKIB010000032">
    <property type="protein sequence ID" value="KAJ7762547.1"/>
    <property type="molecule type" value="Genomic_DNA"/>
</dbReference>
<name>A0AAD7JH84_9AGAR</name>
<gene>
    <name evidence="1" type="ORF">B0H16DRAFT_1529179</name>
</gene>
<dbReference type="Proteomes" id="UP001215598">
    <property type="component" value="Unassembled WGS sequence"/>
</dbReference>
<reference evidence="1" key="1">
    <citation type="submission" date="2023-03" db="EMBL/GenBank/DDBJ databases">
        <title>Massive genome expansion in bonnet fungi (Mycena s.s.) driven by repeated elements and novel gene families across ecological guilds.</title>
        <authorList>
            <consortium name="Lawrence Berkeley National Laboratory"/>
            <person name="Harder C.B."/>
            <person name="Miyauchi S."/>
            <person name="Viragh M."/>
            <person name="Kuo A."/>
            <person name="Thoen E."/>
            <person name="Andreopoulos B."/>
            <person name="Lu D."/>
            <person name="Skrede I."/>
            <person name="Drula E."/>
            <person name="Henrissat B."/>
            <person name="Morin E."/>
            <person name="Kohler A."/>
            <person name="Barry K."/>
            <person name="LaButti K."/>
            <person name="Morin E."/>
            <person name="Salamov A."/>
            <person name="Lipzen A."/>
            <person name="Mereny Z."/>
            <person name="Hegedus B."/>
            <person name="Baldrian P."/>
            <person name="Stursova M."/>
            <person name="Weitz H."/>
            <person name="Taylor A."/>
            <person name="Grigoriev I.V."/>
            <person name="Nagy L.G."/>
            <person name="Martin F."/>
            <person name="Kauserud H."/>
        </authorList>
    </citation>
    <scope>NUCLEOTIDE SEQUENCE</scope>
    <source>
        <strain evidence="1">CBHHK182m</strain>
    </source>
</reference>
<sequence>MLPSIDPYTQHYAISRQSTATFIDDLTRRITALHFLFIDCNATYRDWESWEPIQVWVGNYPVSLVELHVSFAYTSPPPALLRDAPRGTFFPPRDHADTADFHSFDGVKKLVVWDANADFVAFMTTACPRLERVESTAEFSAEDVPEKVAANIKARLVFSVARRDCTRYNPDPGGEEGGPISTPSCSYKVPSIITSEMTAPVPLKRGNAVWRLAKRVFRRRT</sequence>
<proteinExistence type="predicted"/>
<comment type="caution">
    <text evidence="1">The sequence shown here is derived from an EMBL/GenBank/DDBJ whole genome shotgun (WGS) entry which is preliminary data.</text>
</comment>
<accession>A0AAD7JH84</accession>
<protein>
    <submittedName>
        <fullName evidence="1">Uncharacterized protein</fullName>
    </submittedName>
</protein>
<evidence type="ECO:0000313" key="2">
    <source>
        <dbReference type="Proteomes" id="UP001215598"/>
    </source>
</evidence>
<organism evidence="1 2">
    <name type="scientific">Mycena metata</name>
    <dbReference type="NCBI Taxonomy" id="1033252"/>
    <lineage>
        <taxon>Eukaryota</taxon>
        <taxon>Fungi</taxon>
        <taxon>Dikarya</taxon>
        <taxon>Basidiomycota</taxon>
        <taxon>Agaricomycotina</taxon>
        <taxon>Agaricomycetes</taxon>
        <taxon>Agaricomycetidae</taxon>
        <taxon>Agaricales</taxon>
        <taxon>Marasmiineae</taxon>
        <taxon>Mycenaceae</taxon>
        <taxon>Mycena</taxon>
    </lineage>
</organism>
<dbReference type="AlphaFoldDB" id="A0AAD7JH84"/>
<evidence type="ECO:0000313" key="1">
    <source>
        <dbReference type="EMBL" id="KAJ7762547.1"/>
    </source>
</evidence>